<dbReference type="Pfam" id="PF01075">
    <property type="entry name" value="Glyco_transf_9"/>
    <property type="match status" value="1"/>
</dbReference>
<dbReference type="EC" id="2.4.99.24" evidence="4"/>
<evidence type="ECO:0000313" key="6">
    <source>
        <dbReference type="EMBL" id="RLE47175.1"/>
    </source>
</evidence>
<evidence type="ECO:0000256" key="4">
    <source>
        <dbReference type="ARBA" id="ARBA00044042"/>
    </source>
</evidence>
<organism evidence="6 7">
    <name type="scientific">Thermoproteota archaeon</name>
    <dbReference type="NCBI Taxonomy" id="2056631"/>
    <lineage>
        <taxon>Archaea</taxon>
        <taxon>Thermoproteota</taxon>
    </lineage>
</organism>
<dbReference type="PANTHER" id="PTHR30160:SF7">
    <property type="entry name" value="ADP-HEPTOSE--LPS HEPTOSYLTRANSFERASE 2"/>
    <property type="match status" value="1"/>
</dbReference>
<dbReference type="GO" id="GO:0005829">
    <property type="term" value="C:cytosol"/>
    <property type="evidence" value="ECO:0007669"/>
    <property type="project" value="TreeGrafter"/>
</dbReference>
<dbReference type="InterPro" id="IPR002201">
    <property type="entry name" value="Glyco_trans_9"/>
</dbReference>
<accession>A0A497EKT1</accession>
<gene>
    <name evidence="6" type="primary">waaF</name>
    <name evidence="6" type="ORF">DRJ31_09270</name>
</gene>
<evidence type="ECO:0000313" key="7">
    <source>
        <dbReference type="Proteomes" id="UP000278475"/>
    </source>
</evidence>
<comment type="similarity">
    <text evidence="3">Belongs to the glycosyltransferase 9 family.</text>
</comment>
<protein>
    <recommendedName>
        <fullName evidence="4">lipopolysaccharide heptosyltransferase II</fullName>
        <ecNumber evidence="4">2.4.99.24</ecNumber>
    </recommendedName>
</protein>
<evidence type="ECO:0000256" key="5">
    <source>
        <dbReference type="ARBA" id="ARBA00047503"/>
    </source>
</evidence>
<dbReference type="GO" id="GO:0008713">
    <property type="term" value="F:ADP-heptose-lipopolysaccharide heptosyltransferase activity"/>
    <property type="evidence" value="ECO:0007669"/>
    <property type="project" value="UniProtKB-EC"/>
</dbReference>
<dbReference type="Gene3D" id="3.40.50.2000">
    <property type="entry name" value="Glycogen Phosphorylase B"/>
    <property type="match status" value="2"/>
</dbReference>
<dbReference type="InterPro" id="IPR051199">
    <property type="entry name" value="LPS_LOS_Heptosyltrfase"/>
</dbReference>
<comment type="caution">
    <text evidence="6">The sequence shown here is derived from an EMBL/GenBank/DDBJ whole genome shotgun (WGS) entry which is preliminary data.</text>
</comment>
<dbReference type="InterPro" id="IPR011910">
    <property type="entry name" value="RfaF"/>
</dbReference>
<comment type="catalytic activity">
    <reaction evidence="5">
        <text>an L-alpha-D-Hep-(1-&gt;5)-[alpha-Kdo-(2-&gt;4)]-alpha-Kdo-(2-&gt;6)-lipid A + ADP-L-glycero-beta-D-manno-heptose = an L-alpha-D-Hep-(1-&gt;3)-L-alpha-D-Hep-(1-&gt;5)-[alpha-Kdo-(2-&gt;4)]-alpha-Kdo-(2-&gt;6)-lipid A + ADP + H(+)</text>
        <dbReference type="Rhea" id="RHEA:74071"/>
        <dbReference type="ChEBI" id="CHEBI:15378"/>
        <dbReference type="ChEBI" id="CHEBI:61506"/>
        <dbReference type="ChEBI" id="CHEBI:193068"/>
        <dbReference type="ChEBI" id="CHEBI:193069"/>
        <dbReference type="ChEBI" id="CHEBI:456216"/>
        <dbReference type="EC" id="2.4.99.24"/>
    </reaction>
</comment>
<evidence type="ECO:0000256" key="2">
    <source>
        <dbReference type="ARBA" id="ARBA00022679"/>
    </source>
</evidence>
<dbReference type="Proteomes" id="UP000278475">
    <property type="component" value="Unassembled WGS sequence"/>
</dbReference>
<dbReference type="CDD" id="cd03789">
    <property type="entry name" value="GT9_LPS_heptosyltransferase"/>
    <property type="match status" value="1"/>
</dbReference>
<keyword evidence="2" id="KW-0808">Transferase</keyword>
<dbReference type="PANTHER" id="PTHR30160">
    <property type="entry name" value="TETRAACYLDISACCHARIDE 4'-KINASE-RELATED"/>
    <property type="match status" value="1"/>
</dbReference>
<sequence>MKKKFKRILIINPYGIGDVLFTTPVIRNLKEEFPDARIAYICNSRVRPFLRQDKFLDEVIAFEKEEMVKILKRSKIDFFKKGWAFISSIRKKRFDLVIDYSLNFQFSMFTVFAGIKTRIGLDRKRRSRFLTKRIPLEGFSDKHVVDYYLSVLELIGIQPKRFPLELNMRKEDLDAASDILRMKGINPGKDFCVAICPGGGQSWGEQADRKHWPAVKFAELADQIIKELGVKVMIFAGLKEDSIGNKVSNFMKEKALNFSGKTSLVEFLSLLSKCKLLIANDGGPLHIAAALGLNVVSIFGPVDEKVYGPYPDQAKHLVIKKDISCRPCYKNFRLADCLHDKECLISISIEEVFDKVKTFYKDKG</sequence>
<evidence type="ECO:0000256" key="3">
    <source>
        <dbReference type="ARBA" id="ARBA00043995"/>
    </source>
</evidence>
<dbReference type="AlphaFoldDB" id="A0A497EKT1"/>
<dbReference type="SUPFAM" id="SSF53756">
    <property type="entry name" value="UDP-Glycosyltransferase/glycogen phosphorylase"/>
    <property type="match status" value="1"/>
</dbReference>
<name>A0A497EKT1_9CREN</name>
<dbReference type="NCBIfam" id="TIGR02195">
    <property type="entry name" value="heptsyl_trn_II"/>
    <property type="match status" value="1"/>
</dbReference>
<keyword evidence="1" id="KW-0328">Glycosyltransferase</keyword>
<proteinExistence type="inferred from homology"/>
<evidence type="ECO:0000256" key="1">
    <source>
        <dbReference type="ARBA" id="ARBA00022676"/>
    </source>
</evidence>
<reference evidence="6 7" key="1">
    <citation type="submission" date="2018-06" db="EMBL/GenBank/DDBJ databases">
        <title>Extensive metabolic versatility and redundancy in microbially diverse, dynamic hydrothermal sediments.</title>
        <authorList>
            <person name="Dombrowski N."/>
            <person name="Teske A."/>
            <person name="Baker B.J."/>
        </authorList>
    </citation>
    <scope>NUCLEOTIDE SEQUENCE [LARGE SCALE GENOMIC DNA]</scope>
    <source>
        <strain evidence="6">B66_G16</strain>
    </source>
</reference>
<dbReference type="EMBL" id="QMQV01000147">
    <property type="protein sequence ID" value="RLE47175.1"/>
    <property type="molecule type" value="Genomic_DNA"/>
</dbReference>